<dbReference type="InterPro" id="IPR036982">
    <property type="entry name" value="Deoxyhypusine_synthase_sf"/>
</dbReference>
<dbReference type="PANTHER" id="PTHR11703:SF2">
    <property type="entry name" value="DEOXYHYPUSINE SYNTHASE-LIKE PROTEIN"/>
    <property type="match status" value="1"/>
</dbReference>
<evidence type="ECO:0000256" key="1">
    <source>
        <dbReference type="ARBA" id="ARBA00009892"/>
    </source>
</evidence>
<sequence length="347" mass="38147">MVLTKEQNEIKNNLLSRPVNQFIMGDQSDVSTLISSYKNSSFQARNLGEASDLYLTKSHDDLSIIWSLSGSLFGAGMHQVAVDAIKNNLVDIIVCTGALIEQDMLFALGHTHYKCTPNLNDGDLQSLGIDRVYDHLVDEMAMQQVDLTFKEIADDLPPGRYSSRTFLQNVGKWLSDCNFGHESILQTAYEKNLPIFSPALNDSSVGIGLVLHQGKKQLSDTLGIDSILDFKELANLKASCGDTGLFIVGGGTPKNYSQDIVVMSEMLGNEPKRHLFGIQLSVADVRDGGLSGSTLQEAVSWGKNDIEIEDIMVWGEASISLPLLVTYVYQARLENPRKAQCLTKNLD</sequence>
<proteinExistence type="inferred from homology"/>
<evidence type="ECO:0000313" key="3">
    <source>
        <dbReference type="EMBL" id="OIR15224.1"/>
    </source>
</evidence>
<dbReference type="GO" id="GO:0005737">
    <property type="term" value="C:cytoplasm"/>
    <property type="evidence" value="ECO:0007669"/>
    <property type="project" value="TreeGrafter"/>
</dbReference>
<reference evidence="3 4" key="1">
    <citation type="submission" date="2016-08" db="EMBL/GenBank/DDBJ databases">
        <title>New Insights into Marine Group III Euryarchaeota, from dark to light.</title>
        <authorList>
            <person name="Haro-Moreno J.M."/>
            <person name="Rodriguez-Valera F."/>
            <person name="Lopez-Garcia P."/>
            <person name="Moreira D."/>
            <person name="Martin-Cuadrado A.B."/>
        </authorList>
    </citation>
    <scope>NUCLEOTIDE SEQUENCE [LARGE SCALE GENOMIC DNA]</scope>
    <source>
        <strain evidence="3">CG-Bathy1</strain>
    </source>
</reference>
<evidence type="ECO:0000313" key="4">
    <source>
        <dbReference type="Proteomes" id="UP000183815"/>
    </source>
</evidence>
<dbReference type="EMBL" id="MIYU01000017">
    <property type="protein sequence ID" value="OIR15224.1"/>
    <property type="molecule type" value="Genomic_DNA"/>
</dbReference>
<dbReference type="SUPFAM" id="SSF52467">
    <property type="entry name" value="DHS-like NAD/FAD-binding domain"/>
    <property type="match status" value="1"/>
</dbReference>
<name>A0A1J5TGC0_9ARCH</name>
<comment type="similarity">
    <text evidence="1">Belongs to the deoxyhypusine synthase family.</text>
</comment>
<accession>A0A1J5TGC0</accession>
<comment type="caution">
    <text evidence="3">The sequence shown here is derived from an EMBL/GenBank/DDBJ whole genome shotgun (WGS) entry which is preliminary data.</text>
</comment>
<keyword evidence="2" id="KW-0808">Transferase</keyword>
<dbReference type="Pfam" id="PF01916">
    <property type="entry name" value="DS"/>
    <property type="match status" value="1"/>
</dbReference>
<dbReference type="AlphaFoldDB" id="A0A1J5TGC0"/>
<evidence type="ECO:0000256" key="2">
    <source>
        <dbReference type="ARBA" id="ARBA00022679"/>
    </source>
</evidence>
<protein>
    <recommendedName>
        <fullName evidence="5">Deoxyhypusine synthase</fullName>
    </recommendedName>
</protein>
<dbReference type="Proteomes" id="UP000183815">
    <property type="component" value="Unassembled WGS sequence"/>
</dbReference>
<dbReference type="PANTHER" id="PTHR11703">
    <property type="entry name" value="DEOXYHYPUSINE SYNTHASE"/>
    <property type="match status" value="1"/>
</dbReference>
<evidence type="ECO:0008006" key="5">
    <source>
        <dbReference type="Google" id="ProtNLM"/>
    </source>
</evidence>
<gene>
    <name evidence="3" type="ORF">BEU04_02370</name>
</gene>
<dbReference type="InterPro" id="IPR002773">
    <property type="entry name" value="Deoxyhypusine_synthase"/>
</dbReference>
<dbReference type="GO" id="GO:0034038">
    <property type="term" value="F:deoxyhypusine synthase activity"/>
    <property type="evidence" value="ECO:0007669"/>
    <property type="project" value="TreeGrafter"/>
</dbReference>
<organism evidence="3 4">
    <name type="scientific">Marine Group III euryarchaeote CG-Bathy1</name>
    <dbReference type="NCBI Taxonomy" id="1889001"/>
    <lineage>
        <taxon>Archaea</taxon>
        <taxon>Methanobacteriati</taxon>
        <taxon>Thermoplasmatota</taxon>
        <taxon>Thermoplasmata</taxon>
        <taxon>Candidatus Thermoprofundales</taxon>
    </lineage>
</organism>
<dbReference type="InterPro" id="IPR029035">
    <property type="entry name" value="DHS-like_NAD/FAD-binding_dom"/>
</dbReference>
<dbReference type="Gene3D" id="3.40.910.10">
    <property type="entry name" value="Deoxyhypusine synthase"/>
    <property type="match status" value="1"/>
</dbReference>